<gene>
    <name evidence="1" type="ORF">S01H4_11738</name>
</gene>
<name>X0ZH02_9ZZZZ</name>
<sequence>TEFLRNYHYIKCVERQIAHTSSLRKKYAEEGDDFLEKRYKDREEYLIKELNKHKDMKK</sequence>
<accession>X0ZH02</accession>
<proteinExistence type="predicted"/>
<reference evidence="1" key="1">
    <citation type="journal article" date="2014" name="Front. Microbiol.">
        <title>High frequency of phylogenetically diverse reductive dehalogenase-homologous genes in deep subseafloor sedimentary metagenomes.</title>
        <authorList>
            <person name="Kawai M."/>
            <person name="Futagami T."/>
            <person name="Toyoda A."/>
            <person name="Takaki Y."/>
            <person name="Nishi S."/>
            <person name="Hori S."/>
            <person name="Arai W."/>
            <person name="Tsubouchi T."/>
            <person name="Morono Y."/>
            <person name="Uchiyama I."/>
            <person name="Ito T."/>
            <person name="Fujiyama A."/>
            <person name="Inagaki F."/>
            <person name="Takami H."/>
        </authorList>
    </citation>
    <scope>NUCLEOTIDE SEQUENCE</scope>
    <source>
        <strain evidence="1">Expedition CK06-06</strain>
    </source>
</reference>
<protein>
    <submittedName>
        <fullName evidence="1">Uncharacterized protein</fullName>
    </submittedName>
</protein>
<comment type="caution">
    <text evidence="1">The sequence shown here is derived from an EMBL/GenBank/DDBJ whole genome shotgun (WGS) entry which is preliminary data.</text>
</comment>
<feature type="non-terminal residue" evidence="1">
    <location>
        <position position="1"/>
    </location>
</feature>
<dbReference type="AlphaFoldDB" id="X0ZH02"/>
<evidence type="ECO:0000313" key="1">
    <source>
        <dbReference type="EMBL" id="GAG57417.1"/>
    </source>
</evidence>
<dbReference type="EMBL" id="BART01004826">
    <property type="protein sequence ID" value="GAG57417.1"/>
    <property type="molecule type" value="Genomic_DNA"/>
</dbReference>
<organism evidence="1">
    <name type="scientific">marine sediment metagenome</name>
    <dbReference type="NCBI Taxonomy" id="412755"/>
    <lineage>
        <taxon>unclassified sequences</taxon>
        <taxon>metagenomes</taxon>
        <taxon>ecological metagenomes</taxon>
    </lineage>
</organism>